<gene>
    <name evidence="1" type="ORF">JOB18_000929</name>
</gene>
<accession>A0AAV6QBH4</accession>
<keyword evidence="2" id="KW-1185">Reference proteome</keyword>
<organism evidence="1 2">
    <name type="scientific">Solea senegalensis</name>
    <name type="common">Senegalese sole</name>
    <dbReference type="NCBI Taxonomy" id="28829"/>
    <lineage>
        <taxon>Eukaryota</taxon>
        <taxon>Metazoa</taxon>
        <taxon>Chordata</taxon>
        <taxon>Craniata</taxon>
        <taxon>Vertebrata</taxon>
        <taxon>Euteleostomi</taxon>
        <taxon>Actinopterygii</taxon>
        <taxon>Neopterygii</taxon>
        <taxon>Teleostei</taxon>
        <taxon>Neoteleostei</taxon>
        <taxon>Acanthomorphata</taxon>
        <taxon>Carangaria</taxon>
        <taxon>Pleuronectiformes</taxon>
        <taxon>Pleuronectoidei</taxon>
        <taxon>Soleidae</taxon>
        <taxon>Solea</taxon>
    </lineage>
</organism>
<name>A0AAV6QBH4_SOLSE</name>
<reference evidence="1 2" key="1">
    <citation type="journal article" date="2021" name="Sci. Rep.">
        <title>Chromosome anchoring in Senegalese sole (Solea senegalensis) reveals sex-associated markers and genome rearrangements in flatfish.</title>
        <authorList>
            <person name="Guerrero-Cozar I."/>
            <person name="Gomez-Garrido J."/>
            <person name="Berbel C."/>
            <person name="Martinez-Blanch J.F."/>
            <person name="Alioto T."/>
            <person name="Claros M.G."/>
            <person name="Gagnaire P.A."/>
            <person name="Manchado M."/>
        </authorList>
    </citation>
    <scope>NUCLEOTIDE SEQUENCE [LARGE SCALE GENOMIC DNA]</scope>
    <source>
        <strain evidence="1">Sse05_10M</strain>
    </source>
</reference>
<sequence length="164" mass="17918">MNGVKFVDCWLSMSVTSQYVCGSSPSAAHGGPLVQMSGTKDFVQNVSHCDCACRLIFVLRCRFASSATPCLCLGARRDRCAFDTNPVSFLYTAQLPVLCERPDNSCFEDEMKRHDRSPTGIQNDGDHHRIHQCGELPREPAVRTVPVSAPVSLINQSVTSPGNT</sequence>
<dbReference type="Proteomes" id="UP000693946">
    <property type="component" value="Linkage Group LG5"/>
</dbReference>
<evidence type="ECO:0000313" key="2">
    <source>
        <dbReference type="Proteomes" id="UP000693946"/>
    </source>
</evidence>
<evidence type="ECO:0000313" key="1">
    <source>
        <dbReference type="EMBL" id="KAG7488906.1"/>
    </source>
</evidence>
<proteinExistence type="predicted"/>
<dbReference type="AlphaFoldDB" id="A0AAV6QBH4"/>
<comment type="caution">
    <text evidence="1">The sequence shown here is derived from an EMBL/GenBank/DDBJ whole genome shotgun (WGS) entry which is preliminary data.</text>
</comment>
<dbReference type="EMBL" id="JAGKHQ010000017">
    <property type="protein sequence ID" value="KAG7488906.1"/>
    <property type="molecule type" value="Genomic_DNA"/>
</dbReference>
<protein>
    <submittedName>
        <fullName evidence="1">Uncharacterized protein</fullName>
    </submittedName>
</protein>